<dbReference type="Gene3D" id="1.25.40.10">
    <property type="entry name" value="Tetratricopeptide repeat domain"/>
    <property type="match status" value="1"/>
</dbReference>
<evidence type="ECO:0000256" key="1">
    <source>
        <dbReference type="ARBA" id="ARBA00005857"/>
    </source>
</evidence>
<sequence length="453" mass="48665">MTLDTCNAETDFDDPAAMPAWNAMIRAFLAHGQSAPDHLAEVLRLSPGSVLAQSAKGLFCLMLGRREMVAAAQDVSRQVAVLLEEGAAPERARAYASALSAWLEGHPSGAVFHLDRVLARNPADTLTLKIVHGIRFILGDAPGMRLSVESALAAHGEDHPLRGFALGCHAFALEETGAYAAAERAGRAGLALAPDDAWGLHAVAHVHDMTHRPDQGIALIEENRRAWDHCNNFRYHVWWHKALLHLDRGEVDRVLALYDDRIRADKTDDYRDISNATSLLMRLELEGVACGGRWAELADLAEARLSDACLVFADLHYMLALSGDGRPDAARRLAARVAKSGAGTPETARIAAHPGELAARGLAAFGEGQYAPAFADLRAARHHMRGIGGSHAQRDVFERITVDAGVRAGALDAAAAILSERTALRAGRPDRFAESRGAAIAEARRNAALYAAQ</sequence>
<dbReference type="AlphaFoldDB" id="A0A1N7LRS4"/>
<dbReference type="RefSeq" id="WP_076447113.1">
    <property type="nucleotide sequence ID" value="NZ_FTOQ01000003.1"/>
</dbReference>
<dbReference type="CDD" id="cd05804">
    <property type="entry name" value="StaR_like"/>
    <property type="match status" value="1"/>
</dbReference>
<dbReference type="OrthoDB" id="9815900at2"/>
<dbReference type="STRING" id="633194.SAMN05421759_10392"/>
<dbReference type="SUPFAM" id="SSF48452">
    <property type="entry name" value="TPR-like"/>
    <property type="match status" value="1"/>
</dbReference>
<proteinExistence type="inferred from homology"/>
<dbReference type="PANTHER" id="PTHR16263:SF4">
    <property type="entry name" value="TETRATRICOPEPTIDE REPEAT PROTEIN 38"/>
    <property type="match status" value="1"/>
</dbReference>
<organism evidence="5 6">
    <name type="scientific">Roseivivax lentus</name>
    <dbReference type="NCBI Taxonomy" id="633194"/>
    <lineage>
        <taxon>Bacteria</taxon>
        <taxon>Pseudomonadati</taxon>
        <taxon>Pseudomonadota</taxon>
        <taxon>Alphaproteobacteria</taxon>
        <taxon>Rhodobacterales</taxon>
        <taxon>Roseobacteraceae</taxon>
        <taxon>Roseivivax</taxon>
    </lineage>
</organism>
<evidence type="ECO:0000256" key="2">
    <source>
        <dbReference type="ARBA" id="ARBA00019992"/>
    </source>
</evidence>
<comment type="similarity">
    <text evidence="1">Belongs to the TTC38 family.</text>
</comment>
<accession>A0A1N7LRS4</accession>
<dbReference type="EMBL" id="FTOQ01000003">
    <property type="protein sequence ID" value="SIS76401.1"/>
    <property type="molecule type" value="Genomic_DNA"/>
</dbReference>
<dbReference type="Proteomes" id="UP000186684">
    <property type="component" value="Unassembled WGS sequence"/>
</dbReference>
<protein>
    <recommendedName>
        <fullName evidence="2">Tetratricopeptide repeat protein 38</fullName>
    </recommendedName>
</protein>
<dbReference type="PANTHER" id="PTHR16263">
    <property type="entry name" value="TETRATRICOPEPTIDE REPEAT PROTEIN 38"/>
    <property type="match status" value="1"/>
</dbReference>
<dbReference type="InterPro" id="IPR011990">
    <property type="entry name" value="TPR-like_helical_dom_sf"/>
</dbReference>
<dbReference type="InterPro" id="IPR033891">
    <property type="entry name" value="TTC38"/>
</dbReference>
<name>A0A1N7LRS4_9RHOB</name>
<keyword evidence="6" id="KW-1185">Reference proteome</keyword>
<evidence type="ECO:0000256" key="4">
    <source>
        <dbReference type="ARBA" id="ARBA00022803"/>
    </source>
</evidence>
<keyword evidence="3" id="KW-0677">Repeat</keyword>
<reference evidence="6" key="1">
    <citation type="submission" date="2017-01" db="EMBL/GenBank/DDBJ databases">
        <authorList>
            <person name="Varghese N."/>
            <person name="Submissions S."/>
        </authorList>
    </citation>
    <scope>NUCLEOTIDE SEQUENCE [LARGE SCALE GENOMIC DNA]</scope>
    <source>
        <strain evidence="6">DSM 29430</strain>
    </source>
</reference>
<evidence type="ECO:0000256" key="3">
    <source>
        <dbReference type="ARBA" id="ARBA00022737"/>
    </source>
</evidence>
<gene>
    <name evidence="5" type="ORF">SAMN05421759_10392</name>
</gene>
<evidence type="ECO:0000313" key="6">
    <source>
        <dbReference type="Proteomes" id="UP000186684"/>
    </source>
</evidence>
<evidence type="ECO:0000313" key="5">
    <source>
        <dbReference type="EMBL" id="SIS76401.1"/>
    </source>
</evidence>
<keyword evidence="4" id="KW-0802">TPR repeat</keyword>